<dbReference type="Proteomes" id="UP000503498">
    <property type="component" value="Chromosome"/>
</dbReference>
<proteinExistence type="predicted"/>
<organism evidence="1 2">
    <name type="scientific">Xanthomonas campestris pv. badrii</name>
    <dbReference type="NCBI Taxonomy" id="149696"/>
    <lineage>
        <taxon>Bacteria</taxon>
        <taxon>Pseudomonadati</taxon>
        <taxon>Pseudomonadota</taxon>
        <taxon>Gammaproteobacteria</taxon>
        <taxon>Lysobacterales</taxon>
        <taxon>Lysobacteraceae</taxon>
        <taxon>Xanthomonas</taxon>
    </lineage>
</organism>
<dbReference type="AlphaFoldDB" id="A0A7Z2ZH89"/>
<accession>A0A7Z2ZH89</accession>
<dbReference type="EMBL" id="CP051651">
    <property type="protein sequence ID" value="QJD67260.1"/>
    <property type="molecule type" value="Genomic_DNA"/>
</dbReference>
<gene>
    <name evidence="1" type="ORF">HG421_05665</name>
</gene>
<evidence type="ECO:0000313" key="2">
    <source>
        <dbReference type="Proteomes" id="UP000503498"/>
    </source>
</evidence>
<reference evidence="1 2" key="1">
    <citation type="submission" date="2020-04" db="EMBL/GenBank/DDBJ databases">
        <title>Genome-Wide Identification of 5-Methylcytosine Sites in Bacterial Genomes By High-Throughput Sequencing of MspJI Restriction Fragments.</title>
        <authorList>
            <person name="Wu V."/>
        </authorList>
    </citation>
    <scope>NUCLEOTIDE SEQUENCE [LARGE SCALE GENOMIC DNA]</scope>
    <source>
        <strain evidence="1 2">NEB122</strain>
    </source>
</reference>
<sequence>MSEKLIAFALQSPVDHDTQLLADALHADKSIPLNQLEAVVNTTGYTILSNLGADATIRIFALNVLLFPASSNALDSLAEAYEASGDLAHSSAIRQRIKNMSTPPGKP</sequence>
<reference evidence="1 2" key="2">
    <citation type="submission" date="2020-04" db="EMBL/GenBank/DDBJ databases">
        <authorList>
            <person name="Fomenkov A."/>
            <person name="Anton B.P."/>
            <person name="Roberts R.J."/>
        </authorList>
    </citation>
    <scope>NUCLEOTIDE SEQUENCE [LARGE SCALE GENOMIC DNA]</scope>
    <source>
        <strain evidence="1 2">NEB122</strain>
    </source>
</reference>
<evidence type="ECO:0000313" key="1">
    <source>
        <dbReference type="EMBL" id="QJD67260.1"/>
    </source>
</evidence>
<protein>
    <submittedName>
        <fullName evidence="1">Uncharacterized protein</fullName>
    </submittedName>
</protein>
<dbReference type="RefSeq" id="WP_169705583.1">
    <property type="nucleotide sequence ID" value="NZ_CP051651.1"/>
</dbReference>
<name>A0A7Z2ZH89_XANCA</name>